<dbReference type="Gene3D" id="3.10.310.30">
    <property type="match status" value="1"/>
</dbReference>
<evidence type="ECO:0000259" key="2">
    <source>
        <dbReference type="Pfam" id="PF02272"/>
    </source>
</evidence>
<dbReference type="InterPro" id="IPR038763">
    <property type="entry name" value="DHH_sf"/>
</dbReference>
<dbReference type="InterPro" id="IPR003156">
    <property type="entry name" value="DHHA1_dom"/>
</dbReference>
<dbReference type="Proteomes" id="UP000070311">
    <property type="component" value="Unassembled WGS sequence"/>
</dbReference>
<comment type="caution">
    <text evidence="3">The sequence shown here is derived from an EMBL/GenBank/DDBJ whole genome shotgun (WGS) entry which is preliminary data.</text>
</comment>
<dbReference type="PANTHER" id="PTHR30255">
    <property type="entry name" value="SINGLE-STRANDED-DNA-SPECIFIC EXONUCLEASE RECJ"/>
    <property type="match status" value="1"/>
</dbReference>
<evidence type="ECO:0000313" key="3">
    <source>
        <dbReference type="EMBL" id="KXB04345.1"/>
    </source>
</evidence>
<dbReference type="AlphaFoldDB" id="A0A133VD47"/>
<dbReference type="Gene3D" id="3.90.1640.30">
    <property type="match status" value="1"/>
</dbReference>
<name>A0A133VD47_9EURY</name>
<feature type="domain" description="DHHA1" evidence="2">
    <location>
        <begin position="358"/>
        <end position="448"/>
    </location>
</feature>
<protein>
    <submittedName>
        <fullName evidence="3">Uncharacterized protein</fullName>
    </submittedName>
</protein>
<dbReference type="SUPFAM" id="SSF64182">
    <property type="entry name" value="DHH phosphoesterases"/>
    <property type="match status" value="1"/>
</dbReference>
<keyword evidence="4" id="KW-1185">Reference proteome</keyword>
<dbReference type="InterPro" id="IPR051673">
    <property type="entry name" value="SSDNA_exonuclease_RecJ"/>
</dbReference>
<proteinExistence type="predicted"/>
<dbReference type="GO" id="GO:0003676">
    <property type="term" value="F:nucleic acid binding"/>
    <property type="evidence" value="ECO:0007669"/>
    <property type="project" value="InterPro"/>
</dbReference>
<gene>
    <name evidence="3" type="ORF">AKJ50_02495</name>
</gene>
<dbReference type="EMBL" id="LHYD01000069">
    <property type="protein sequence ID" value="KXB04345.1"/>
    <property type="molecule type" value="Genomic_DNA"/>
</dbReference>
<dbReference type="PANTHER" id="PTHR30255:SF2">
    <property type="entry name" value="SINGLE-STRANDED-DNA-SPECIFIC EXONUCLEASE RECJ"/>
    <property type="match status" value="1"/>
</dbReference>
<dbReference type="InterPro" id="IPR001667">
    <property type="entry name" value="DDH_dom"/>
</dbReference>
<evidence type="ECO:0000259" key="1">
    <source>
        <dbReference type="Pfam" id="PF01368"/>
    </source>
</evidence>
<organism evidence="3 4">
    <name type="scientific">candidate division MSBL1 archaeon SCGC-AAA382A13</name>
    <dbReference type="NCBI Taxonomy" id="1698279"/>
    <lineage>
        <taxon>Archaea</taxon>
        <taxon>Methanobacteriati</taxon>
        <taxon>Methanobacteriota</taxon>
        <taxon>candidate division MSBL1</taxon>
    </lineage>
</organism>
<feature type="non-terminal residue" evidence="3">
    <location>
        <position position="1"/>
    </location>
</feature>
<accession>A0A133VD47</accession>
<dbReference type="Pfam" id="PF02272">
    <property type="entry name" value="DHHA1"/>
    <property type="match status" value="1"/>
</dbReference>
<dbReference type="GO" id="GO:0004527">
    <property type="term" value="F:exonuclease activity"/>
    <property type="evidence" value="ECO:0007669"/>
    <property type="project" value="UniProtKB-KW"/>
</dbReference>
<evidence type="ECO:0000313" key="4">
    <source>
        <dbReference type="Proteomes" id="UP000070311"/>
    </source>
</evidence>
<reference evidence="3 4" key="1">
    <citation type="journal article" date="2016" name="Sci. Rep.">
        <title>Metabolic traits of an uncultured archaeal lineage -MSBL1- from brine pools of the Red Sea.</title>
        <authorList>
            <person name="Mwirichia R."/>
            <person name="Alam I."/>
            <person name="Rashid M."/>
            <person name="Vinu M."/>
            <person name="Ba-Alawi W."/>
            <person name="Anthony Kamau A."/>
            <person name="Kamanda Ngugi D."/>
            <person name="Goker M."/>
            <person name="Klenk H.P."/>
            <person name="Bajic V."/>
            <person name="Stingl U."/>
        </authorList>
    </citation>
    <scope>NUCLEOTIDE SEQUENCE [LARGE SCALE GENOMIC DNA]</scope>
    <source>
        <strain evidence="3">SCGC-AAA382A13</strain>
    </source>
</reference>
<sequence length="450" mass="49710">IASSLKPYLTGDRRIKINTHTDPDGISAGVILAKCLKHYDTPFHVSFGGPPEKKDLENLKKQDYDLFIFLDQGTGQFQIIKKHLLDKNCPVMILDHHPGDVKNQTGLDYLNPHIFNLSGAKDVSASGVTYSVIEKINPKFEKLSEIALIGALGDRQDTPSGLTGINKKILQKSIEKNIMTTKTGLKLYGRSLKIHECLSNSIKPFLLGISGNESEAKNLVKKTGFSNEKTLENLSNSEEKKLRKKILEKIKIDAPENLKNSLWGTIYTSKTNQTAGPKNAHEYVTLLDSCEKFRKIEIGFSSLLGDEKSGEKALEIVEKYQNLIIETMNQIASNKEKIKTTSHLRYLDFGDDVKSKIVGEILSIAIESGLIKTDKPIFGLSKAGEDRLKISARATPEYVESGPALGKVLKKVSEELGGSGGGHNVAAAARIPLERKSEFIKKTNKLIQKK</sequence>
<dbReference type="Pfam" id="PF01368">
    <property type="entry name" value="DHH"/>
    <property type="match status" value="1"/>
</dbReference>
<feature type="domain" description="DDH" evidence="1">
    <location>
        <begin position="15"/>
        <end position="147"/>
    </location>
</feature>